<dbReference type="AlphaFoldDB" id="A0AAD1ULS5"/>
<evidence type="ECO:0000313" key="1">
    <source>
        <dbReference type="EMBL" id="CAI2371087.1"/>
    </source>
</evidence>
<reference evidence="1" key="1">
    <citation type="submission" date="2023-07" db="EMBL/GenBank/DDBJ databases">
        <authorList>
            <consortium name="AG Swart"/>
            <person name="Singh M."/>
            <person name="Singh A."/>
            <person name="Seah K."/>
            <person name="Emmerich C."/>
        </authorList>
    </citation>
    <scope>NUCLEOTIDE SEQUENCE</scope>
    <source>
        <strain evidence="1">DP1</strain>
    </source>
</reference>
<name>A0AAD1ULS5_EUPCR</name>
<dbReference type="EMBL" id="CAMPGE010012311">
    <property type="protein sequence ID" value="CAI2371087.1"/>
    <property type="molecule type" value="Genomic_DNA"/>
</dbReference>
<organism evidence="1 2">
    <name type="scientific">Euplotes crassus</name>
    <dbReference type="NCBI Taxonomy" id="5936"/>
    <lineage>
        <taxon>Eukaryota</taxon>
        <taxon>Sar</taxon>
        <taxon>Alveolata</taxon>
        <taxon>Ciliophora</taxon>
        <taxon>Intramacronucleata</taxon>
        <taxon>Spirotrichea</taxon>
        <taxon>Hypotrichia</taxon>
        <taxon>Euplotida</taxon>
        <taxon>Euplotidae</taxon>
        <taxon>Moneuplotes</taxon>
    </lineage>
</organism>
<protein>
    <submittedName>
        <fullName evidence="1">Uncharacterized protein</fullName>
    </submittedName>
</protein>
<sequence>MECKRKRFAESMQFNNRLSNSRRRHCFIICRMVMTLPLSERWCVKLIIDETSQACSQFHNLECIPFLIITATNRCVRLLDSFTKLLTRMRRLKLQSICIA</sequence>
<evidence type="ECO:0000313" key="2">
    <source>
        <dbReference type="Proteomes" id="UP001295684"/>
    </source>
</evidence>
<accession>A0AAD1ULS5</accession>
<keyword evidence="2" id="KW-1185">Reference proteome</keyword>
<gene>
    <name evidence="1" type="ORF">ECRASSUSDP1_LOCUS12407</name>
</gene>
<comment type="caution">
    <text evidence="1">The sequence shown here is derived from an EMBL/GenBank/DDBJ whole genome shotgun (WGS) entry which is preliminary data.</text>
</comment>
<proteinExistence type="predicted"/>
<dbReference type="Proteomes" id="UP001295684">
    <property type="component" value="Unassembled WGS sequence"/>
</dbReference>